<evidence type="ECO:0000313" key="2">
    <source>
        <dbReference type="Proteomes" id="UP001059757"/>
    </source>
</evidence>
<keyword evidence="2" id="KW-1185">Reference proteome</keyword>
<dbReference type="Proteomes" id="UP001059757">
    <property type="component" value="Segment"/>
</dbReference>
<protein>
    <submittedName>
        <fullName evidence="1">Uncharacterized protein</fullName>
    </submittedName>
</protein>
<reference evidence="1 2" key="1">
    <citation type="submission" date="2022-06" db="EMBL/GenBank/DDBJ databases">
        <authorList>
            <person name="Ballarin S.Y."/>
            <person name="Balusa N.G."/>
            <person name="Caballero S.M."/>
            <person name="Chan J."/>
            <person name="Farez M.P."/>
            <person name="Guillen-Tapia A."/>
            <person name="Pierre-Louis N.T."/>
            <person name="Polishuk V.D."/>
            <person name="Soni B."/>
            <person name="Torruellas Garcia J."/>
            <person name="Crump K.E."/>
            <person name="Garlena R.A."/>
            <person name="Russell D.A."/>
            <person name="Jacobs-Sera D."/>
            <person name="Hatfull G.F."/>
        </authorList>
    </citation>
    <scope>NUCLEOTIDE SEQUENCE [LARGE SCALE GENOMIC DNA]</scope>
</reference>
<proteinExistence type="predicted"/>
<name>A0A9E7Q6G4_9CAUD</name>
<gene>
    <name evidence="1" type="primary">34</name>
    <name evidence="1" type="ORF">SEA_GENAMY16_34</name>
</gene>
<sequence length="88" mass="10506">MREVRLEDYDPPPHDGYWPDIFLVNKQWVDEYSRARWRAIPNIEGMFIRKLDNAIEIEYMTVVRSYYITDTVLVEGTDVEAYELTTGE</sequence>
<dbReference type="EMBL" id="ON755185">
    <property type="protein sequence ID" value="UVF61555.1"/>
    <property type="molecule type" value="Genomic_DNA"/>
</dbReference>
<accession>A0A9E7Q6G4</accession>
<organism evidence="1 2">
    <name type="scientific">Gordonia phage Genamy16</name>
    <dbReference type="NCBI Taxonomy" id="2926104"/>
    <lineage>
        <taxon>Viruses</taxon>
        <taxon>Duplodnaviria</taxon>
        <taxon>Heunggongvirae</taxon>
        <taxon>Uroviricota</taxon>
        <taxon>Caudoviricetes</taxon>
        <taxon>Dovevirinae</taxon>
        <taxon>Lambovirus</taxon>
        <taxon>Lambovirus genamy16</taxon>
    </lineage>
</organism>
<evidence type="ECO:0000313" key="1">
    <source>
        <dbReference type="EMBL" id="UVF61555.1"/>
    </source>
</evidence>